<dbReference type="AlphaFoldDB" id="A0A6C0GRT2"/>
<dbReference type="InterPro" id="IPR000073">
    <property type="entry name" value="AB_hydrolase_1"/>
</dbReference>
<name>A0A6C0GRT2_9BACT</name>
<evidence type="ECO:0000313" key="4">
    <source>
        <dbReference type="Proteomes" id="UP000480178"/>
    </source>
</evidence>
<dbReference type="PRINTS" id="PR00111">
    <property type="entry name" value="ABHYDROLASE"/>
</dbReference>
<dbReference type="PANTHER" id="PTHR43329">
    <property type="entry name" value="EPOXIDE HYDROLASE"/>
    <property type="match status" value="1"/>
</dbReference>
<dbReference type="InterPro" id="IPR029058">
    <property type="entry name" value="AB_hydrolase_fold"/>
</dbReference>
<proteinExistence type="predicted"/>
<keyword evidence="4" id="KW-1185">Reference proteome</keyword>
<evidence type="ECO:0000259" key="2">
    <source>
        <dbReference type="Pfam" id="PF00561"/>
    </source>
</evidence>
<protein>
    <submittedName>
        <fullName evidence="3">Alpha/beta hydrolase</fullName>
    </submittedName>
</protein>
<feature type="domain" description="AB hydrolase-1" evidence="2">
    <location>
        <begin position="26"/>
        <end position="271"/>
    </location>
</feature>
<dbReference type="Pfam" id="PF00561">
    <property type="entry name" value="Abhydrolase_1"/>
    <property type="match status" value="1"/>
</dbReference>
<dbReference type="Proteomes" id="UP000480178">
    <property type="component" value="Chromosome"/>
</dbReference>
<sequence>MKAYSRTYQVNGIDLHVIEKGHKGQPVIIFLHGFPEFWYGWQKQMEYFAEKGFHVIVPDQRGYNMSSKPQSISSYRITTLAEDILQLIHYTGREKVYLVGHDWGGAVAWTLAYLHPELLNKVIILNMPHPRVFIKTVRTDMIQMIKSWYIGFFQLPVAEKFLSMNQYRMIQNSLLHTSLPGTFSKADLQQYRQAWQQPEALHSMINWYRAAMHYKNPFSSGNQQVKVPLLLIWGEKDKFLQPKMAQKSLRYCQNGRLHLIKDATHWLHHEKSSEVNKLIYQFIQDQN</sequence>
<dbReference type="EMBL" id="CP048222">
    <property type="protein sequence ID" value="QHT70574.1"/>
    <property type="molecule type" value="Genomic_DNA"/>
</dbReference>
<organism evidence="3 4">
    <name type="scientific">Rhodocytophaga rosea</name>
    <dbReference type="NCBI Taxonomy" id="2704465"/>
    <lineage>
        <taxon>Bacteria</taxon>
        <taxon>Pseudomonadati</taxon>
        <taxon>Bacteroidota</taxon>
        <taxon>Cytophagia</taxon>
        <taxon>Cytophagales</taxon>
        <taxon>Rhodocytophagaceae</taxon>
        <taxon>Rhodocytophaga</taxon>
    </lineage>
</organism>
<keyword evidence="1 3" id="KW-0378">Hydrolase</keyword>
<dbReference type="Gene3D" id="3.40.50.1820">
    <property type="entry name" value="alpha/beta hydrolase"/>
    <property type="match status" value="1"/>
</dbReference>
<accession>A0A6C0GRT2</accession>
<dbReference type="KEGG" id="rhoz:GXP67_29940"/>
<evidence type="ECO:0000313" key="3">
    <source>
        <dbReference type="EMBL" id="QHT70574.1"/>
    </source>
</evidence>
<dbReference type="GO" id="GO:0016787">
    <property type="term" value="F:hydrolase activity"/>
    <property type="evidence" value="ECO:0007669"/>
    <property type="project" value="UniProtKB-KW"/>
</dbReference>
<dbReference type="RefSeq" id="WP_162446551.1">
    <property type="nucleotide sequence ID" value="NZ_CP048222.1"/>
</dbReference>
<dbReference type="SUPFAM" id="SSF53474">
    <property type="entry name" value="alpha/beta-Hydrolases"/>
    <property type="match status" value="1"/>
</dbReference>
<dbReference type="InterPro" id="IPR000639">
    <property type="entry name" value="Epox_hydrolase-like"/>
</dbReference>
<gene>
    <name evidence="3" type="ORF">GXP67_29940</name>
</gene>
<dbReference type="PRINTS" id="PR00412">
    <property type="entry name" value="EPOXHYDRLASE"/>
</dbReference>
<evidence type="ECO:0000256" key="1">
    <source>
        <dbReference type="ARBA" id="ARBA00022801"/>
    </source>
</evidence>
<reference evidence="3 4" key="1">
    <citation type="submission" date="2020-01" db="EMBL/GenBank/DDBJ databases">
        <authorList>
            <person name="Kim M.K."/>
        </authorList>
    </citation>
    <scope>NUCLEOTIDE SEQUENCE [LARGE SCALE GENOMIC DNA]</scope>
    <source>
        <strain evidence="3 4">172606-1</strain>
    </source>
</reference>